<dbReference type="SUPFAM" id="SSF51182">
    <property type="entry name" value="RmlC-like cupins"/>
    <property type="match status" value="1"/>
</dbReference>
<dbReference type="AlphaFoldDB" id="A0A518CPA6"/>
<comment type="function">
    <text evidence="2 7">Catalyzes the epimerization of the C3' and C5'positions of dTDP-6-deoxy-D-xylo-4-hexulose, forming dTDP-6-deoxy-L-lyxo-4-hexulose.</text>
</comment>
<dbReference type="InterPro" id="IPR014710">
    <property type="entry name" value="RmlC-like_jellyroll"/>
</dbReference>
<dbReference type="RefSeq" id="WP_144996278.1">
    <property type="nucleotide sequence ID" value="NZ_CP036281.1"/>
</dbReference>
<dbReference type="GO" id="GO:0019305">
    <property type="term" value="P:dTDP-rhamnose biosynthetic process"/>
    <property type="evidence" value="ECO:0007669"/>
    <property type="project" value="UniProtKB-UniRule"/>
</dbReference>
<dbReference type="InterPro" id="IPR000888">
    <property type="entry name" value="RmlC-like"/>
</dbReference>
<evidence type="ECO:0000256" key="5">
    <source>
        <dbReference type="PIRSR" id="PIRSR600888-1"/>
    </source>
</evidence>
<dbReference type="GO" id="GO:0000271">
    <property type="term" value="P:polysaccharide biosynthetic process"/>
    <property type="evidence" value="ECO:0007669"/>
    <property type="project" value="TreeGrafter"/>
</dbReference>
<evidence type="ECO:0000256" key="4">
    <source>
        <dbReference type="ARBA" id="ARBA00019595"/>
    </source>
</evidence>
<dbReference type="PANTHER" id="PTHR21047:SF2">
    <property type="entry name" value="THYMIDINE DIPHOSPHO-4-KETO-RHAMNOSE 3,5-EPIMERASE"/>
    <property type="match status" value="1"/>
</dbReference>
<feature type="active site" description="Proton acceptor" evidence="5">
    <location>
        <position position="61"/>
    </location>
</feature>
<proteinExistence type="inferred from homology"/>
<sequence>MEVRPTSIPDVLLIKPSVFEDARGFFKETYQEERYHKIGVGVQFVQDNNSRSQRGTLRGLHYQLEHSQGKLVQVFRGEIFDVAVDLRRSSPTFGKWTSAILSEHNHLQLYIPPGFAHGFYVLSELAEFSYKCSDYYFPEHEKTLLWNDPQLDIEWPITESPLLSEKDQQGIPFSNIEYFD</sequence>
<dbReference type="EC" id="5.1.3.13" evidence="3 7"/>
<dbReference type="GO" id="GO:0008830">
    <property type="term" value="F:dTDP-4-dehydrorhamnose 3,5-epimerase activity"/>
    <property type="evidence" value="ECO:0007669"/>
    <property type="project" value="UniProtKB-UniRule"/>
</dbReference>
<dbReference type="UniPathway" id="UPA00124"/>
<dbReference type="InterPro" id="IPR011051">
    <property type="entry name" value="RmlC_Cupin_sf"/>
</dbReference>
<dbReference type="PANTHER" id="PTHR21047">
    <property type="entry name" value="DTDP-6-DEOXY-D-GLUCOSE-3,5 EPIMERASE"/>
    <property type="match status" value="1"/>
</dbReference>
<evidence type="ECO:0000313" key="9">
    <source>
        <dbReference type="Proteomes" id="UP000317178"/>
    </source>
</evidence>
<evidence type="ECO:0000256" key="6">
    <source>
        <dbReference type="PIRSR" id="PIRSR600888-3"/>
    </source>
</evidence>
<dbReference type="EMBL" id="CP036281">
    <property type="protein sequence ID" value="QDU81055.1"/>
    <property type="molecule type" value="Genomic_DNA"/>
</dbReference>
<dbReference type="Pfam" id="PF00908">
    <property type="entry name" value="dTDP_sugar_isom"/>
    <property type="match status" value="1"/>
</dbReference>
<comment type="similarity">
    <text evidence="7">Belongs to the dTDP-4-dehydrorhamnose 3,5-epimerase family.</text>
</comment>
<organism evidence="8 9">
    <name type="scientific">Polystyrenella longa</name>
    <dbReference type="NCBI Taxonomy" id="2528007"/>
    <lineage>
        <taxon>Bacteria</taxon>
        <taxon>Pseudomonadati</taxon>
        <taxon>Planctomycetota</taxon>
        <taxon>Planctomycetia</taxon>
        <taxon>Planctomycetales</taxon>
        <taxon>Planctomycetaceae</taxon>
        <taxon>Polystyrenella</taxon>
    </lineage>
</organism>
<dbReference type="NCBIfam" id="TIGR01221">
    <property type="entry name" value="rmlC"/>
    <property type="match status" value="1"/>
</dbReference>
<comment type="catalytic activity">
    <reaction evidence="1 7">
        <text>dTDP-4-dehydro-6-deoxy-alpha-D-glucose = dTDP-4-dehydro-beta-L-rhamnose</text>
        <dbReference type="Rhea" id="RHEA:16969"/>
        <dbReference type="ChEBI" id="CHEBI:57649"/>
        <dbReference type="ChEBI" id="CHEBI:62830"/>
        <dbReference type="EC" id="5.1.3.13"/>
    </reaction>
</comment>
<protein>
    <recommendedName>
        <fullName evidence="4 7">dTDP-4-dehydrorhamnose 3,5-epimerase</fullName>
        <ecNumber evidence="3 7">5.1.3.13</ecNumber>
    </recommendedName>
    <alternativeName>
        <fullName evidence="7">Thymidine diphospho-4-keto-rhamnose 3,5-epimerase</fullName>
    </alternativeName>
</protein>
<keyword evidence="7 8" id="KW-0413">Isomerase</keyword>
<feature type="site" description="Participates in a stacking interaction with the thymidine ring of dTDP-4-oxo-6-deoxyglucose" evidence="6">
    <location>
        <position position="136"/>
    </location>
</feature>
<feature type="active site" description="Proton donor" evidence="5">
    <location>
        <position position="130"/>
    </location>
</feature>
<dbReference type="Proteomes" id="UP000317178">
    <property type="component" value="Chromosome"/>
</dbReference>
<reference evidence="8 9" key="1">
    <citation type="submission" date="2019-02" db="EMBL/GenBank/DDBJ databases">
        <title>Deep-cultivation of Planctomycetes and their phenomic and genomic characterization uncovers novel biology.</title>
        <authorList>
            <person name="Wiegand S."/>
            <person name="Jogler M."/>
            <person name="Boedeker C."/>
            <person name="Pinto D."/>
            <person name="Vollmers J."/>
            <person name="Rivas-Marin E."/>
            <person name="Kohn T."/>
            <person name="Peeters S.H."/>
            <person name="Heuer A."/>
            <person name="Rast P."/>
            <person name="Oberbeckmann S."/>
            <person name="Bunk B."/>
            <person name="Jeske O."/>
            <person name="Meyerdierks A."/>
            <person name="Storesund J.E."/>
            <person name="Kallscheuer N."/>
            <person name="Luecker S."/>
            <person name="Lage O.M."/>
            <person name="Pohl T."/>
            <person name="Merkel B.J."/>
            <person name="Hornburger P."/>
            <person name="Mueller R.-W."/>
            <person name="Bruemmer F."/>
            <person name="Labrenz M."/>
            <person name="Spormann A.M."/>
            <person name="Op den Camp H."/>
            <person name="Overmann J."/>
            <person name="Amann R."/>
            <person name="Jetten M.S.M."/>
            <person name="Mascher T."/>
            <person name="Medema M.H."/>
            <person name="Devos D.P."/>
            <person name="Kaster A.-K."/>
            <person name="Ovreas L."/>
            <person name="Rohde M."/>
            <person name="Galperin M.Y."/>
            <person name="Jogler C."/>
        </authorList>
    </citation>
    <scope>NUCLEOTIDE SEQUENCE [LARGE SCALE GENOMIC DNA]</scope>
    <source>
        <strain evidence="8 9">Pla110</strain>
    </source>
</reference>
<comment type="subunit">
    <text evidence="7">Homodimer.</text>
</comment>
<gene>
    <name evidence="8" type="primary">rmlC</name>
    <name evidence="8" type="ORF">Pla110_27920</name>
</gene>
<evidence type="ECO:0000256" key="7">
    <source>
        <dbReference type="RuleBase" id="RU364069"/>
    </source>
</evidence>
<evidence type="ECO:0000256" key="3">
    <source>
        <dbReference type="ARBA" id="ARBA00012098"/>
    </source>
</evidence>
<name>A0A518CPA6_9PLAN</name>
<evidence type="ECO:0000256" key="1">
    <source>
        <dbReference type="ARBA" id="ARBA00001298"/>
    </source>
</evidence>
<dbReference type="KEGG" id="plon:Pla110_27920"/>
<dbReference type="OrthoDB" id="9800680at2"/>
<comment type="pathway">
    <text evidence="7">Carbohydrate biosynthesis; dTDP-L-rhamnose biosynthesis.</text>
</comment>
<keyword evidence="9" id="KW-1185">Reference proteome</keyword>
<evidence type="ECO:0000256" key="2">
    <source>
        <dbReference type="ARBA" id="ARBA00001997"/>
    </source>
</evidence>
<accession>A0A518CPA6</accession>
<dbReference type="GO" id="GO:0005829">
    <property type="term" value="C:cytosol"/>
    <property type="evidence" value="ECO:0007669"/>
    <property type="project" value="TreeGrafter"/>
</dbReference>
<dbReference type="CDD" id="cd00438">
    <property type="entry name" value="cupin_RmlC"/>
    <property type="match status" value="1"/>
</dbReference>
<evidence type="ECO:0000313" key="8">
    <source>
        <dbReference type="EMBL" id="QDU81055.1"/>
    </source>
</evidence>
<dbReference type="Gene3D" id="2.60.120.10">
    <property type="entry name" value="Jelly Rolls"/>
    <property type="match status" value="1"/>
</dbReference>